<comment type="subcellular location">
    <subcellularLocation>
        <location evidence="12">Cytoplasm</location>
    </subcellularLocation>
</comment>
<dbReference type="Gene3D" id="3.50.50.60">
    <property type="entry name" value="FAD/NAD(P)-binding domain"/>
    <property type="match status" value="1"/>
</dbReference>
<comment type="similarity">
    <text evidence="5 12">Belongs to the protoporphyrinogen/coproporphyrinogen oxidase family. Coproporphyrinogen III oxidase subfamily.</text>
</comment>
<comment type="cofactor">
    <cofactor evidence="2 12">
        <name>FAD</name>
        <dbReference type="ChEBI" id="CHEBI:57692"/>
    </cofactor>
</comment>
<dbReference type="Proteomes" id="UP001611397">
    <property type="component" value="Unassembled WGS sequence"/>
</dbReference>
<comment type="catalytic activity">
    <reaction evidence="1">
        <text>coproporphyrinogen III + 3 O2 = coproporphyrin III + 3 H2O2</text>
        <dbReference type="Rhea" id="RHEA:43436"/>
        <dbReference type="ChEBI" id="CHEBI:15379"/>
        <dbReference type="ChEBI" id="CHEBI:16240"/>
        <dbReference type="ChEBI" id="CHEBI:57309"/>
        <dbReference type="ChEBI" id="CHEBI:131725"/>
        <dbReference type="EC" id="1.3.3.15"/>
    </reaction>
    <physiologicalReaction direction="left-to-right" evidence="1">
        <dbReference type="Rhea" id="RHEA:43437"/>
    </physiologicalReaction>
</comment>
<dbReference type="RefSeq" id="WP_079082420.1">
    <property type="nucleotide sequence ID" value="NZ_JBIRUT010000011.1"/>
</dbReference>
<dbReference type="Gene3D" id="1.10.3110.10">
    <property type="entry name" value="protoporphyrinogen ix oxidase, domain 3"/>
    <property type="match status" value="1"/>
</dbReference>
<name>A0ABW7VAN5_STROI</name>
<dbReference type="GO" id="GO:0004729">
    <property type="term" value="F:oxygen-dependent protoporphyrinogen oxidase activity"/>
    <property type="evidence" value="ECO:0007669"/>
    <property type="project" value="UniProtKB-EC"/>
</dbReference>
<evidence type="ECO:0000256" key="8">
    <source>
        <dbReference type="ARBA" id="ARBA00022630"/>
    </source>
</evidence>
<comment type="function">
    <text evidence="3 12">Involved in coproporphyrin-dependent heme b biosynthesis. Catalyzes the oxidation of coproporphyrinogen III to coproporphyrin III.</text>
</comment>
<reference evidence="14 15" key="1">
    <citation type="submission" date="2024-10" db="EMBL/GenBank/DDBJ databases">
        <title>The Natural Products Discovery Center: Release of the First 8490 Sequenced Strains for Exploring Actinobacteria Biosynthetic Diversity.</title>
        <authorList>
            <person name="Kalkreuter E."/>
            <person name="Kautsar S.A."/>
            <person name="Yang D."/>
            <person name="Bader C.D."/>
            <person name="Teijaro C.N."/>
            <person name="Fluegel L."/>
            <person name="Davis C.M."/>
            <person name="Simpson J.R."/>
            <person name="Lauterbach L."/>
            <person name="Steele A.D."/>
            <person name="Gui C."/>
            <person name="Meng S."/>
            <person name="Li G."/>
            <person name="Viehrig K."/>
            <person name="Ye F."/>
            <person name="Su P."/>
            <person name="Kiefer A.F."/>
            <person name="Nichols A."/>
            <person name="Cepeda A.J."/>
            <person name="Yan W."/>
            <person name="Fan B."/>
            <person name="Jiang Y."/>
            <person name="Adhikari A."/>
            <person name="Zheng C.-J."/>
            <person name="Schuster L."/>
            <person name="Cowan T.M."/>
            <person name="Smanski M.J."/>
            <person name="Chevrette M.G."/>
            <person name="De Carvalho L.P.S."/>
            <person name="Shen B."/>
        </authorList>
    </citation>
    <scope>NUCLEOTIDE SEQUENCE [LARGE SCALE GENOMIC DNA]</scope>
    <source>
        <strain evidence="14 15">NPDC020295</strain>
    </source>
</reference>
<keyword evidence="10 12" id="KW-0560">Oxidoreductase</keyword>
<organism evidence="14 15">
    <name type="scientific">Streptomyces olivaceoviridis</name>
    <name type="common">Streptomyces corchorusii</name>
    <dbReference type="NCBI Taxonomy" id="1921"/>
    <lineage>
        <taxon>Bacteria</taxon>
        <taxon>Bacillati</taxon>
        <taxon>Actinomycetota</taxon>
        <taxon>Actinomycetes</taxon>
        <taxon>Kitasatosporales</taxon>
        <taxon>Streptomycetaceae</taxon>
        <taxon>Streptomyces</taxon>
    </lineage>
</organism>
<evidence type="ECO:0000256" key="7">
    <source>
        <dbReference type="ARBA" id="ARBA00019046"/>
    </source>
</evidence>
<dbReference type="EC" id="1.3.3.15" evidence="6 12"/>
<dbReference type="InterPro" id="IPR036188">
    <property type="entry name" value="FAD/NAD-bd_sf"/>
</dbReference>
<keyword evidence="15" id="KW-1185">Reference proteome</keyword>
<sequence length="489" mass="50336">MSATGSSAPGGSPGHVVVIGAGIAGLAAAHRLLGRGARVTVLEAGDRVGGKLLPGEIAGVRVDLGAESMLARRPEAVALAREAGLGELLQPPATATASIWTRGALRPMPKGHVMGVPGTAAALAGVLSDEGLARIERDADLPRTEVGDDVAVGEYVAARLGREVVDRLVEPLLGGVYAGDAYRISMRSAVPQLFQAARTHASLTEGVREIQAKAAAQQQTGPVFMGIAGGVGRLPQAVADSVRARGGEILTGTPARELRREAAGGWRITAGERVLRADAVIVAVPAPAAAALLRAESPGAAAELDAVEYASMALITLAYRRADLNLPAGSGFLVPPVDGRTIKASTFASQKWGWIAEEDPDVVVLRTSVGRHGETEVLGRDDADLVEVSRHDLREATGLAAAPLRTRVTRWTDGLPQYPVGHHARVARVREQIAKLPGLAVCGAQYDGVGIPACIASAYAAVDQLGGDLTGVRELTANPVQSLHGGAGE</sequence>
<dbReference type="EMBL" id="JBIRWM010000010">
    <property type="protein sequence ID" value="MFI2158422.1"/>
    <property type="molecule type" value="Genomic_DNA"/>
</dbReference>
<dbReference type="SUPFAM" id="SSF54373">
    <property type="entry name" value="FAD-linked reductases, C-terminal domain"/>
    <property type="match status" value="1"/>
</dbReference>
<evidence type="ECO:0000256" key="5">
    <source>
        <dbReference type="ARBA" id="ARBA00008310"/>
    </source>
</evidence>
<evidence type="ECO:0000313" key="15">
    <source>
        <dbReference type="Proteomes" id="UP001611397"/>
    </source>
</evidence>
<evidence type="ECO:0000313" key="14">
    <source>
        <dbReference type="EMBL" id="MFI2158422.1"/>
    </source>
</evidence>
<keyword evidence="12" id="KW-0963">Cytoplasm</keyword>
<dbReference type="Pfam" id="PF01593">
    <property type="entry name" value="Amino_oxidase"/>
    <property type="match status" value="1"/>
</dbReference>
<dbReference type="InterPro" id="IPR050464">
    <property type="entry name" value="Zeta_carotene_desat/Oxidored"/>
</dbReference>
<comment type="caution">
    <text evidence="14">The sequence shown here is derived from an EMBL/GenBank/DDBJ whole genome shotgun (WGS) entry which is preliminary data.</text>
</comment>
<dbReference type="PANTHER" id="PTHR42923">
    <property type="entry name" value="PROTOPORPHYRINOGEN OXIDASE"/>
    <property type="match status" value="1"/>
</dbReference>
<evidence type="ECO:0000256" key="11">
    <source>
        <dbReference type="ARBA" id="ARBA00023133"/>
    </source>
</evidence>
<feature type="domain" description="Amine oxidase" evidence="13">
    <location>
        <begin position="23"/>
        <end position="464"/>
    </location>
</feature>
<evidence type="ECO:0000256" key="12">
    <source>
        <dbReference type="RuleBase" id="RU364052"/>
    </source>
</evidence>
<keyword evidence="11 12" id="KW-0350">Heme biosynthesis</keyword>
<keyword evidence="9 12" id="KW-0274">FAD</keyword>
<proteinExistence type="inferred from homology"/>
<evidence type="ECO:0000256" key="9">
    <source>
        <dbReference type="ARBA" id="ARBA00022827"/>
    </source>
</evidence>
<dbReference type="SUPFAM" id="SSF51905">
    <property type="entry name" value="FAD/NAD(P)-binding domain"/>
    <property type="match status" value="1"/>
</dbReference>
<evidence type="ECO:0000256" key="1">
    <source>
        <dbReference type="ARBA" id="ARBA00001755"/>
    </source>
</evidence>
<dbReference type="NCBIfam" id="TIGR00562">
    <property type="entry name" value="proto_IX_ox"/>
    <property type="match status" value="1"/>
</dbReference>
<protein>
    <recommendedName>
        <fullName evidence="7 12">Coproporphyrinogen III oxidase</fullName>
        <ecNumber evidence="6 12">1.3.3.15</ecNumber>
    </recommendedName>
</protein>
<dbReference type="InterPro" id="IPR004572">
    <property type="entry name" value="Protoporphyrinogen_oxidase"/>
</dbReference>
<evidence type="ECO:0000256" key="3">
    <source>
        <dbReference type="ARBA" id="ARBA00002185"/>
    </source>
</evidence>
<evidence type="ECO:0000256" key="6">
    <source>
        <dbReference type="ARBA" id="ARBA00012402"/>
    </source>
</evidence>
<comment type="pathway">
    <text evidence="4 12">Porphyrin-containing compound metabolism; protoheme biosynthesis.</text>
</comment>
<gene>
    <name evidence="14" type="primary">hemG</name>
    <name evidence="14" type="ORF">ACH49L_22500</name>
</gene>
<dbReference type="InterPro" id="IPR002937">
    <property type="entry name" value="Amino_oxidase"/>
</dbReference>
<evidence type="ECO:0000256" key="10">
    <source>
        <dbReference type="ARBA" id="ARBA00023002"/>
    </source>
</evidence>
<dbReference type="Gene3D" id="3.90.660.20">
    <property type="entry name" value="Protoporphyrinogen oxidase, mitochondrial, domain 2"/>
    <property type="match status" value="1"/>
</dbReference>
<evidence type="ECO:0000256" key="2">
    <source>
        <dbReference type="ARBA" id="ARBA00001974"/>
    </source>
</evidence>
<dbReference type="PANTHER" id="PTHR42923:SF3">
    <property type="entry name" value="PROTOPORPHYRINOGEN OXIDASE"/>
    <property type="match status" value="1"/>
</dbReference>
<keyword evidence="8 12" id="KW-0285">Flavoprotein</keyword>
<accession>A0ABW7VAN5</accession>
<evidence type="ECO:0000256" key="4">
    <source>
        <dbReference type="ARBA" id="ARBA00004744"/>
    </source>
</evidence>
<evidence type="ECO:0000259" key="13">
    <source>
        <dbReference type="Pfam" id="PF01593"/>
    </source>
</evidence>